<evidence type="ECO:0000256" key="2">
    <source>
        <dbReference type="ARBA" id="ARBA00022448"/>
    </source>
</evidence>
<keyword evidence="2 9" id="KW-0813">Transport</keyword>
<dbReference type="AlphaFoldDB" id="A0A1I4GBH2"/>
<dbReference type="STRING" id="195913.SAMN04488004_1127"/>
<comment type="function">
    <text evidence="9">Part of the tripartite ATP-independent periplasmic (TRAP) transport system.</text>
</comment>
<feature type="transmembrane region" description="Helical" evidence="9">
    <location>
        <begin position="151"/>
        <end position="172"/>
    </location>
</feature>
<protein>
    <recommendedName>
        <fullName evidence="9">TRAP transporter small permease protein</fullName>
    </recommendedName>
</protein>
<comment type="similarity">
    <text evidence="8 9">Belongs to the TRAP transporter small permease family.</text>
</comment>
<evidence type="ECO:0000256" key="1">
    <source>
        <dbReference type="ARBA" id="ARBA00004429"/>
    </source>
</evidence>
<reference evidence="11 12" key="1">
    <citation type="submission" date="2016-10" db="EMBL/GenBank/DDBJ databases">
        <authorList>
            <person name="de Groot N.N."/>
        </authorList>
    </citation>
    <scope>NUCLEOTIDE SEQUENCE [LARGE SCALE GENOMIC DNA]</scope>
    <source>
        <strain evidence="11 12">DSM 16199</strain>
    </source>
</reference>
<dbReference type="PANTHER" id="PTHR35011:SF11">
    <property type="entry name" value="TRAP TRANSPORTER SMALL PERMEASE PROTEIN"/>
    <property type="match status" value="1"/>
</dbReference>
<keyword evidence="3" id="KW-1003">Cell membrane</keyword>
<gene>
    <name evidence="11" type="ORF">SAMN04488004_1127</name>
</gene>
<proteinExistence type="inferred from homology"/>
<comment type="caution">
    <text evidence="9">Lacks conserved residue(s) required for the propagation of feature annotation.</text>
</comment>
<evidence type="ECO:0000313" key="12">
    <source>
        <dbReference type="Proteomes" id="UP000199550"/>
    </source>
</evidence>
<feature type="domain" description="Tripartite ATP-independent periplasmic transporters DctQ component" evidence="10">
    <location>
        <begin position="33"/>
        <end position="174"/>
    </location>
</feature>
<keyword evidence="5 9" id="KW-0812">Transmembrane</keyword>
<dbReference type="PANTHER" id="PTHR35011">
    <property type="entry name" value="2,3-DIKETO-L-GULONATE TRAP TRANSPORTER SMALL PERMEASE PROTEIN YIAM"/>
    <property type="match status" value="1"/>
</dbReference>
<name>A0A1I4GBH2_9RHOB</name>
<evidence type="ECO:0000256" key="8">
    <source>
        <dbReference type="ARBA" id="ARBA00038436"/>
    </source>
</evidence>
<evidence type="ECO:0000259" key="10">
    <source>
        <dbReference type="Pfam" id="PF04290"/>
    </source>
</evidence>
<feature type="transmembrane region" description="Helical" evidence="9">
    <location>
        <begin position="92"/>
        <end position="114"/>
    </location>
</feature>
<evidence type="ECO:0000256" key="6">
    <source>
        <dbReference type="ARBA" id="ARBA00022989"/>
    </source>
</evidence>
<dbReference type="Proteomes" id="UP000199550">
    <property type="component" value="Unassembled WGS sequence"/>
</dbReference>
<dbReference type="Pfam" id="PF04290">
    <property type="entry name" value="DctQ"/>
    <property type="match status" value="1"/>
</dbReference>
<keyword evidence="6 9" id="KW-1133">Transmembrane helix</keyword>
<keyword evidence="12" id="KW-1185">Reference proteome</keyword>
<dbReference type="GO" id="GO:0015740">
    <property type="term" value="P:C4-dicarboxylate transport"/>
    <property type="evidence" value="ECO:0007669"/>
    <property type="project" value="TreeGrafter"/>
</dbReference>
<comment type="subunit">
    <text evidence="9">The complex comprises the extracytoplasmic solute receptor protein and the two transmembrane proteins.</text>
</comment>
<dbReference type="EMBL" id="FOTF01000012">
    <property type="protein sequence ID" value="SFL27418.1"/>
    <property type="molecule type" value="Genomic_DNA"/>
</dbReference>
<evidence type="ECO:0000256" key="9">
    <source>
        <dbReference type="RuleBase" id="RU369079"/>
    </source>
</evidence>
<accession>A0A1I4GBH2</accession>
<dbReference type="InterPro" id="IPR055348">
    <property type="entry name" value="DctQ"/>
</dbReference>
<evidence type="ECO:0000256" key="4">
    <source>
        <dbReference type="ARBA" id="ARBA00022519"/>
    </source>
</evidence>
<dbReference type="RefSeq" id="WP_090189764.1">
    <property type="nucleotide sequence ID" value="NZ_CP072991.1"/>
</dbReference>
<evidence type="ECO:0000313" key="11">
    <source>
        <dbReference type="EMBL" id="SFL27418.1"/>
    </source>
</evidence>
<comment type="subcellular location">
    <subcellularLocation>
        <location evidence="1 9">Cell inner membrane</location>
        <topology evidence="1 9">Multi-pass membrane protein</topology>
    </subcellularLocation>
</comment>
<dbReference type="OrthoDB" id="4964541at2"/>
<evidence type="ECO:0000256" key="3">
    <source>
        <dbReference type="ARBA" id="ARBA00022475"/>
    </source>
</evidence>
<dbReference type="GO" id="GO:0022857">
    <property type="term" value="F:transmembrane transporter activity"/>
    <property type="evidence" value="ECO:0007669"/>
    <property type="project" value="UniProtKB-UniRule"/>
</dbReference>
<organism evidence="11 12">
    <name type="scientific">Loktanella salsilacus</name>
    <dbReference type="NCBI Taxonomy" id="195913"/>
    <lineage>
        <taxon>Bacteria</taxon>
        <taxon>Pseudomonadati</taxon>
        <taxon>Pseudomonadota</taxon>
        <taxon>Alphaproteobacteria</taxon>
        <taxon>Rhodobacterales</taxon>
        <taxon>Roseobacteraceae</taxon>
        <taxon>Loktanella</taxon>
    </lineage>
</organism>
<evidence type="ECO:0000256" key="5">
    <source>
        <dbReference type="ARBA" id="ARBA00022692"/>
    </source>
</evidence>
<evidence type="ECO:0000256" key="7">
    <source>
        <dbReference type="ARBA" id="ARBA00023136"/>
    </source>
</evidence>
<dbReference type="GO" id="GO:0005886">
    <property type="term" value="C:plasma membrane"/>
    <property type="evidence" value="ECO:0007669"/>
    <property type="project" value="UniProtKB-SubCell"/>
</dbReference>
<sequence>MPVLFGVLWPLQRLNTGLLAVGRTIAVALLAAMVCFILGQVFFRYVLNDAPRWTEEAARFGMLWMTGLMAPVAYRQGGFVAIDMVERALPRIAAGILTLVLLSLSLWVLCVMWDRGLNNHVFSLSGRGTMPSLRVPLDLFGGESIKFKNQWMFASLFVGVTLLILVNIELMLRQIITLLGGAARLTPLADKTVMAE</sequence>
<feature type="transmembrane region" description="Helical" evidence="9">
    <location>
        <begin position="20"/>
        <end position="43"/>
    </location>
</feature>
<keyword evidence="7 9" id="KW-0472">Membrane</keyword>
<keyword evidence="4 9" id="KW-0997">Cell inner membrane</keyword>
<dbReference type="InterPro" id="IPR007387">
    <property type="entry name" value="TRAP_DctQ"/>
</dbReference>